<dbReference type="KEGG" id="mfu:LILAB_06745"/>
<dbReference type="InterPro" id="IPR013762">
    <property type="entry name" value="Integrase-like_cat_sf"/>
</dbReference>
<dbReference type="STRING" id="483219.LILAB_06745"/>
<reference evidence="3 4" key="1">
    <citation type="journal article" date="2011" name="J. Bacteriol.">
        <title>Genome sequence of the halotolerant marine bacterium Myxococcus fulvus HW-1.</title>
        <authorList>
            <person name="Li Z.F."/>
            <person name="Li X."/>
            <person name="Liu H."/>
            <person name="Liu X."/>
            <person name="Han K."/>
            <person name="Wu Z.H."/>
            <person name="Hu W."/>
            <person name="Li F.F."/>
            <person name="Li Y.Z."/>
        </authorList>
    </citation>
    <scope>NUCLEOTIDE SEQUENCE [LARGE SCALE GENOMIC DNA]</scope>
    <source>
        <strain evidence="4">ATCC BAA-855 / HW-1</strain>
    </source>
</reference>
<dbReference type="PROSITE" id="PS51898">
    <property type="entry name" value="TYR_RECOMBINASE"/>
    <property type="match status" value="1"/>
</dbReference>
<dbReference type="InterPro" id="IPR002104">
    <property type="entry name" value="Integrase_catalytic"/>
</dbReference>
<dbReference type="GO" id="GO:0003677">
    <property type="term" value="F:DNA binding"/>
    <property type="evidence" value="ECO:0007669"/>
    <property type="project" value="InterPro"/>
</dbReference>
<gene>
    <name evidence="3" type="ordered locus">LILAB_06745</name>
</gene>
<evidence type="ECO:0000259" key="2">
    <source>
        <dbReference type="PROSITE" id="PS51898"/>
    </source>
</evidence>
<name>F8CA16_MYXFH</name>
<protein>
    <submittedName>
        <fullName evidence="3">Phage integrase family protein</fullName>
    </submittedName>
</protein>
<dbReference type="GO" id="GO:0015074">
    <property type="term" value="P:DNA integration"/>
    <property type="evidence" value="ECO:0007669"/>
    <property type="project" value="InterPro"/>
</dbReference>
<dbReference type="eggNOG" id="COG0582">
    <property type="taxonomic scope" value="Bacteria"/>
</dbReference>
<dbReference type="HOGENOM" id="CLU_1990237_0_0_7"/>
<evidence type="ECO:0000313" key="4">
    <source>
        <dbReference type="Proteomes" id="UP000000488"/>
    </source>
</evidence>
<evidence type="ECO:0000313" key="3">
    <source>
        <dbReference type="EMBL" id="AEI63266.1"/>
    </source>
</evidence>
<feature type="domain" description="Tyr recombinase" evidence="2">
    <location>
        <begin position="1"/>
        <end position="100"/>
    </location>
</feature>
<dbReference type="Pfam" id="PF00589">
    <property type="entry name" value="Phage_integrase"/>
    <property type="match status" value="1"/>
</dbReference>
<evidence type="ECO:0000256" key="1">
    <source>
        <dbReference type="ARBA" id="ARBA00023172"/>
    </source>
</evidence>
<sequence>MDALKEHRHLRGRYVFCQEDGKPLTPGKMDLPLVRSLRRADITREEGIIGWHDLRHTYGSHLAMRGIPLKVIQELMEHATIGMTERYAHLRPDTRRHAVRVLDLPLAPACDIRATQAEAVANHAQ</sequence>
<keyword evidence="1" id="KW-0233">DNA recombination</keyword>
<dbReference type="EMBL" id="CP002830">
    <property type="protein sequence ID" value="AEI63266.1"/>
    <property type="molecule type" value="Genomic_DNA"/>
</dbReference>
<dbReference type="AlphaFoldDB" id="F8CA16"/>
<dbReference type="Gene3D" id="1.10.443.10">
    <property type="entry name" value="Intergrase catalytic core"/>
    <property type="match status" value="1"/>
</dbReference>
<dbReference type="InterPro" id="IPR011010">
    <property type="entry name" value="DNA_brk_join_enz"/>
</dbReference>
<dbReference type="Proteomes" id="UP000000488">
    <property type="component" value="Chromosome"/>
</dbReference>
<dbReference type="SUPFAM" id="SSF56349">
    <property type="entry name" value="DNA breaking-rejoining enzymes"/>
    <property type="match status" value="1"/>
</dbReference>
<accession>F8CA16</accession>
<organism evidence="3 4">
    <name type="scientific">Myxococcus fulvus (strain ATCC BAA-855 / HW-1)</name>
    <dbReference type="NCBI Taxonomy" id="483219"/>
    <lineage>
        <taxon>Bacteria</taxon>
        <taxon>Pseudomonadati</taxon>
        <taxon>Myxococcota</taxon>
        <taxon>Myxococcia</taxon>
        <taxon>Myxococcales</taxon>
        <taxon>Cystobacterineae</taxon>
        <taxon>Myxococcaceae</taxon>
        <taxon>Myxococcus</taxon>
    </lineage>
</organism>
<proteinExistence type="predicted"/>
<dbReference type="GO" id="GO:0006310">
    <property type="term" value="P:DNA recombination"/>
    <property type="evidence" value="ECO:0007669"/>
    <property type="project" value="UniProtKB-KW"/>
</dbReference>